<gene>
    <name evidence="3" type="ORF">FSB_LOCUS10541</name>
</gene>
<name>A0A2N9F721_FAGSY</name>
<feature type="compositionally biased region" description="Basic and acidic residues" evidence="2">
    <location>
        <begin position="313"/>
        <end position="324"/>
    </location>
</feature>
<feature type="region of interest" description="Disordered" evidence="2">
    <location>
        <begin position="282"/>
        <end position="324"/>
    </location>
</feature>
<evidence type="ECO:0000256" key="2">
    <source>
        <dbReference type="SAM" id="MobiDB-lite"/>
    </source>
</evidence>
<evidence type="ECO:0000256" key="1">
    <source>
        <dbReference type="SAM" id="Coils"/>
    </source>
</evidence>
<dbReference type="AlphaFoldDB" id="A0A2N9F721"/>
<accession>A0A2N9F721</accession>
<feature type="coiled-coil region" evidence="1">
    <location>
        <begin position="138"/>
        <end position="232"/>
    </location>
</feature>
<feature type="region of interest" description="Disordered" evidence="2">
    <location>
        <begin position="1"/>
        <end position="54"/>
    </location>
</feature>
<feature type="compositionally biased region" description="Basic and acidic residues" evidence="2">
    <location>
        <begin position="23"/>
        <end position="35"/>
    </location>
</feature>
<protein>
    <submittedName>
        <fullName evidence="3">Uncharacterized protein</fullName>
    </submittedName>
</protein>
<evidence type="ECO:0000313" key="3">
    <source>
        <dbReference type="EMBL" id="SPC82659.1"/>
    </source>
</evidence>
<proteinExistence type="predicted"/>
<organism evidence="3">
    <name type="scientific">Fagus sylvatica</name>
    <name type="common">Beechnut</name>
    <dbReference type="NCBI Taxonomy" id="28930"/>
    <lineage>
        <taxon>Eukaryota</taxon>
        <taxon>Viridiplantae</taxon>
        <taxon>Streptophyta</taxon>
        <taxon>Embryophyta</taxon>
        <taxon>Tracheophyta</taxon>
        <taxon>Spermatophyta</taxon>
        <taxon>Magnoliopsida</taxon>
        <taxon>eudicotyledons</taxon>
        <taxon>Gunneridae</taxon>
        <taxon>Pentapetalae</taxon>
        <taxon>rosids</taxon>
        <taxon>fabids</taxon>
        <taxon>Fagales</taxon>
        <taxon>Fagaceae</taxon>
        <taxon>Fagus</taxon>
    </lineage>
</organism>
<dbReference type="EMBL" id="OIVN01000591">
    <property type="protein sequence ID" value="SPC82659.1"/>
    <property type="molecule type" value="Genomic_DNA"/>
</dbReference>
<feature type="compositionally biased region" description="Polar residues" evidence="2">
    <location>
        <begin position="1"/>
        <end position="10"/>
    </location>
</feature>
<keyword evidence="1" id="KW-0175">Coiled coil</keyword>
<feature type="compositionally biased region" description="Polar residues" evidence="2">
    <location>
        <begin position="297"/>
        <end position="306"/>
    </location>
</feature>
<reference evidence="3" key="1">
    <citation type="submission" date="2018-02" db="EMBL/GenBank/DDBJ databases">
        <authorList>
            <person name="Cohen D.B."/>
            <person name="Kent A.D."/>
        </authorList>
    </citation>
    <scope>NUCLEOTIDE SEQUENCE</scope>
</reference>
<sequence length="324" mass="36312">MRNHLLNQDRTMPPLVPQPTTEKIQHGPKEGKEQKGQALQKATGHVSHKHKHRNDLKEPWSCEFLVEGRPVDEDDSVLKSKDVLGGQVADAVGRALLLPKDMKVWQKKRSEHVLENLKRDSILAVQGIFEASSRLLETKRLLNRSLEENNRLKDLEKTTSARIQAAESKHKSAEASLMIAERQVVELKAKLDWEYERVAGLRGEINELKNEMNEARESAQKAEGDAQAYYDQGFDEAANSLKSQLAEECNKHFLQGWHAALDKAGVDDASELYNLGLIHRPFKMGSPEEHGEGETAEGSTEPQTDGVSRGPKTAKDLRDHEPDG</sequence>